<dbReference type="SMART" id="SM00671">
    <property type="entry name" value="SEL1"/>
    <property type="match status" value="2"/>
</dbReference>
<dbReference type="PANTHER" id="PTHR43019:SF23">
    <property type="entry name" value="PROTEASE DO-LIKE 5, CHLOROPLASTIC"/>
    <property type="match status" value="1"/>
</dbReference>
<dbReference type="Proteomes" id="UP001501479">
    <property type="component" value="Unassembled WGS sequence"/>
</dbReference>
<name>A0ABP7EJU5_9GAMM</name>
<dbReference type="PROSITE" id="PS51257">
    <property type="entry name" value="PROKAR_LIPOPROTEIN"/>
    <property type="match status" value="1"/>
</dbReference>
<reference evidence="2" key="1">
    <citation type="journal article" date="2019" name="Int. J. Syst. Evol. Microbiol.">
        <title>The Global Catalogue of Microorganisms (GCM) 10K type strain sequencing project: providing services to taxonomists for standard genome sequencing and annotation.</title>
        <authorList>
            <consortium name="The Broad Institute Genomics Platform"/>
            <consortium name="The Broad Institute Genome Sequencing Center for Infectious Disease"/>
            <person name="Wu L."/>
            <person name="Ma J."/>
        </authorList>
    </citation>
    <scope>NUCLEOTIDE SEQUENCE [LARGE SCALE GENOMIC DNA]</scope>
    <source>
        <strain evidence="2">JCM 17329</strain>
    </source>
</reference>
<evidence type="ECO:0000313" key="2">
    <source>
        <dbReference type="Proteomes" id="UP001501479"/>
    </source>
</evidence>
<dbReference type="InterPro" id="IPR009003">
    <property type="entry name" value="Peptidase_S1_PA"/>
</dbReference>
<proteinExistence type="predicted"/>
<dbReference type="InterPro" id="IPR011990">
    <property type="entry name" value="TPR-like_helical_dom_sf"/>
</dbReference>
<dbReference type="InterPro" id="IPR001940">
    <property type="entry name" value="Peptidase_S1C"/>
</dbReference>
<protein>
    <recommendedName>
        <fullName evidence="3">Serine protease</fullName>
    </recommendedName>
</protein>
<dbReference type="SUPFAM" id="SSF81901">
    <property type="entry name" value="HCP-like"/>
    <property type="match status" value="1"/>
</dbReference>
<gene>
    <name evidence="1" type="ORF">GCM10022421_29010</name>
</gene>
<accession>A0ABP7EJU5</accession>
<comment type="caution">
    <text evidence="1">The sequence shown here is derived from an EMBL/GenBank/DDBJ whole genome shotgun (WGS) entry which is preliminary data.</text>
</comment>
<dbReference type="InterPro" id="IPR006597">
    <property type="entry name" value="Sel1-like"/>
</dbReference>
<organism evidence="1 2">
    <name type="scientific">Oceanisphaera sediminis</name>
    <dbReference type="NCBI Taxonomy" id="981381"/>
    <lineage>
        <taxon>Bacteria</taxon>
        <taxon>Pseudomonadati</taxon>
        <taxon>Pseudomonadota</taxon>
        <taxon>Gammaproteobacteria</taxon>
        <taxon>Aeromonadales</taxon>
        <taxon>Aeromonadaceae</taxon>
        <taxon>Oceanisphaera</taxon>
    </lineage>
</organism>
<dbReference type="RefSeq" id="WP_344965478.1">
    <property type="nucleotide sequence ID" value="NZ_BAABDS010000040.1"/>
</dbReference>
<keyword evidence="2" id="KW-1185">Reference proteome</keyword>
<dbReference type="PANTHER" id="PTHR43019">
    <property type="entry name" value="SERINE ENDOPROTEASE DEGS"/>
    <property type="match status" value="1"/>
</dbReference>
<dbReference type="Gene3D" id="2.40.10.120">
    <property type="match status" value="1"/>
</dbReference>
<dbReference type="PRINTS" id="PR00834">
    <property type="entry name" value="PROTEASES2C"/>
</dbReference>
<evidence type="ECO:0000313" key="1">
    <source>
        <dbReference type="EMBL" id="GAA3719007.1"/>
    </source>
</evidence>
<sequence length="357" mass="38214">MDKTPLLFALGALLLAGCGLNGDAGYQAGYAARLAGDDDKAFAYYLNAARSDAYPEARLEVADMYLQGRGTRQDTGQAISWFRQLANADDPQWSRQAHRQLGLIYRGDYGAEYRNRRKAAEHFRRCADQGDADCGRLLALLTPPSLRVVAAGSQSVASGLPGVNIYARHAASVYKIVVYEQLGADFEPLSVGSAIAIDSYRAITSYHLLQAGGVPVSIDSSPDGGAVQEADVQVWQVTRVDPRRDLALLTLAEPVRPLNFTDTMASFDRVRVGEKVFAIGAPAGLDKTLTEGIVSARRTENGVRLIQTTAPVTYGSSGGALFNTEGNLIGMTVKGVQAGGNFNFALAMDEVQAFLAE</sequence>
<dbReference type="Pfam" id="PF13365">
    <property type="entry name" value="Trypsin_2"/>
    <property type="match status" value="1"/>
</dbReference>
<dbReference type="Gene3D" id="1.25.40.10">
    <property type="entry name" value="Tetratricopeptide repeat domain"/>
    <property type="match status" value="1"/>
</dbReference>
<dbReference type="SUPFAM" id="SSF50494">
    <property type="entry name" value="Trypsin-like serine proteases"/>
    <property type="match status" value="1"/>
</dbReference>
<dbReference type="EMBL" id="BAABDS010000040">
    <property type="protein sequence ID" value="GAA3719007.1"/>
    <property type="molecule type" value="Genomic_DNA"/>
</dbReference>
<dbReference type="Pfam" id="PF08238">
    <property type="entry name" value="Sel1"/>
    <property type="match status" value="3"/>
</dbReference>
<evidence type="ECO:0008006" key="3">
    <source>
        <dbReference type="Google" id="ProtNLM"/>
    </source>
</evidence>